<evidence type="ECO:0000256" key="5">
    <source>
        <dbReference type="ARBA" id="ARBA00022806"/>
    </source>
</evidence>
<dbReference type="SMART" id="SM01142">
    <property type="entry name" value="DSHCT"/>
    <property type="match status" value="1"/>
</dbReference>
<keyword evidence="6" id="KW-0067">ATP-binding</keyword>
<reference evidence="13" key="1">
    <citation type="submission" date="2017-01" db="EMBL/GenBank/DDBJ databases">
        <title>Comparative genomics of anhydrobiosis in the tardigrade Hypsibius dujardini.</title>
        <authorList>
            <person name="Yoshida Y."/>
            <person name="Koutsovoulos G."/>
            <person name="Laetsch D."/>
            <person name="Stevens L."/>
            <person name="Kumar S."/>
            <person name="Horikawa D."/>
            <person name="Ishino K."/>
            <person name="Komine S."/>
            <person name="Tomita M."/>
            <person name="Blaxter M."/>
            <person name="Arakawa K."/>
        </authorList>
    </citation>
    <scope>NUCLEOTIDE SEQUENCE [LARGE SCALE GENOMIC DNA]</scope>
    <source>
        <strain evidence="13">Z151</strain>
    </source>
</reference>
<keyword evidence="7" id="KW-0694">RNA-binding</keyword>
<dbReference type="PANTHER" id="PTHR12131:SF1">
    <property type="entry name" value="ATP-DEPENDENT RNA HELICASE SUPV3L1, MITOCHONDRIAL-RELATED"/>
    <property type="match status" value="1"/>
</dbReference>
<dbReference type="PIRSF" id="PIRSF005198">
    <property type="entry name" value="Antiviral_helicase_SKI2"/>
    <property type="match status" value="1"/>
</dbReference>
<dbReference type="Pfam" id="PF00271">
    <property type="entry name" value="Helicase_C"/>
    <property type="match status" value="1"/>
</dbReference>
<dbReference type="CDD" id="cd18795">
    <property type="entry name" value="SF2_C_Ski2"/>
    <property type="match status" value="1"/>
</dbReference>
<feature type="region of interest" description="Disordered" evidence="9">
    <location>
        <begin position="18"/>
        <end position="38"/>
    </location>
</feature>
<evidence type="ECO:0000259" key="11">
    <source>
        <dbReference type="PROSITE" id="PS51194"/>
    </source>
</evidence>
<gene>
    <name evidence="12" type="ORF">BV898_09648</name>
</gene>
<dbReference type="GO" id="GO:0003723">
    <property type="term" value="F:RNA binding"/>
    <property type="evidence" value="ECO:0007669"/>
    <property type="project" value="UniProtKB-KW"/>
</dbReference>
<evidence type="ECO:0000313" key="13">
    <source>
        <dbReference type="Proteomes" id="UP000192578"/>
    </source>
</evidence>
<organism evidence="12 13">
    <name type="scientific">Hypsibius exemplaris</name>
    <name type="common">Freshwater tardigrade</name>
    <dbReference type="NCBI Taxonomy" id="2072580"/>
    <lineage>
        <taxon>Eukaryota</taxon>
        <taxon>Metazoa</taxon>
        <taxon>Ecdysozoa</taxon>
        <taxon>Tardigrada</taxon>
        <taxon>Eutardigrada</taxon>
        <taxon>Parachela</taxon>
        <taxon>Hypsibioidea</taxon>
        <taxon>Hypsibiidae</taxon>
        <taxon>Hypsibius</taxon>
    </lineage>
</organism>
<dbReference type="SMART" id="SM00487">
    <property type="entry name" value="DEXDc"/>
    <property type="match status" value="1"/>
</dbReference>
<comment type="caution">
    <text evidence="12">The sequence shown here is derived from an EMBL/GenBank/DDBJ whole genome shotgun (WGS) entry which is preliminary data.</text>
</comment>
<keyword evidence="5 12" id="KW-0347">Helicase</keyword>
<dbReference type="SUPFAM" id="SSF52540">
    <property type="entry name" value="P-loop containing nucleoside triphosphate hydrolases"/>
    <property type="match status" value="1"/>
</dbReference>
<protein>
    <submittedName>
        <fullName evidence="12">Helicase SKI2W</fullName>
    </submittedName>
</protein>
<evidence type="ECO:0000256" key="7">
    <source>
        <dbReference type="ARBA" id="ARBA00022884"/>
    </source>
</evidence>
<dbReference type="PROSITE" id="PS51194">
    <property type="entry name" value="HELICASE_CTER"/>
    <property type="match status" value="1"/>
</dbReference>
<accession>A0A1W0WLT9</accession>
<dbReference type="InterPro" id="IPR050699">
    <property type="entry name" value="RNA-DNA_Helicase"/>
</dbReference>
<evidence type="ECO:0000256" key="2">
    <source>
        <dbReference type="ARBA" id="ARBA00022490"/>
    </source>
</evidence>
<dbReference type="InterPro" id="IPR011545">
    <property type="entry name" value="DEAD/DEAH_box_helicase_dom"/>
</dbReference>
<keyword evidence="13" id="KW-1185">Reference proteome</keyword>
<dbReference type="FunFam" id="3.40.50.300:FF:000354">
    <property type="entry name" value="ATP-dependent RNA helicase SKI2"/>
    <property type="match status" value="1"/>
</dbReference>
<dbReference type="Pfam" id="PF17911">
    <property type="entry name" value="Ski2_N"/>
    <property type="match status" value="1"/>
</dbReference>
<dbReference type="OrthoDB" id="64767at2759"/>
<dbReference type="FunFam" id="3.40.50.300:FF:000447">
    <property type="entry name" value="helicase SKI2W isoform X2"/>
    <property type="match status" value="1"/>
</dbReference>
<dbReference type="InterPro" id="IPR027417">
    <property type="entry name" value="P-loop_NTPase"/>
</dbReference>
<proteinExistence type="predicted"/>
<evidence type="ECO:0000256" key="4">
    <source>
        <dbReference type="ARBA" id="ARBA00022801"/>
    </source>
</evidence>
<dbReference type="GO" id="GO:0005524">
    <property type="term" value="F:ATP binding"/>
    <property type="evidence" value="ECO:0007669"/>
    <property type="project" value="UniProtKB-KW"/>
</dbReference>
<dbReference type="Pfam" id="PF00270">
    <property type="entry name" value="DEAD"/>
    <property type="match status" value="1"/>
</dbReference>
<feature type="domain" description="Helicase C-terminal" evidence="11">
    <location>
        <begin position="626"/>
        <end position="800"/>
    </location>
</feature>
<dbReference type="Gene3D" id="1.10.3380.30">
    <property type="match status" value="1"/>
</dbReference>
<evidence type="ECO:0000256" key="9">
    <source>
        <dbReference type="SAM" id="MobiDB-lite"/>
    </source>
</evidence>
<evidence type="ECO:0000256" key="6">
    <source>
        <dbReference type="ARBA" id="ARBA00022840"/>
    </source>
</evidence>
<dbReference type="GO" id="GO:0016787">
    <property type="term" value="F:hydrolase activity"/>
    <property type="evidence" value="ECO:0007669"/>
    <property type="project" value="UniProtKB-KW"/>
</dbReference>
<dbReference type="InterPro" id="IPR048392">
    <property type="entry name" value="MTR4-like_stalk"/>
</dbReference>
<dbReference type="PROSITE" id="PS51192">
    <property type="entry name" value="HELICASE_ATP_BIND_1"/>
    <property type="match status" value="1"/>
</dbReference>
<dbReference type="PANTHER" id="PTHR12131">
    <property type="entry name" value="ATP-DEPENDENT RNA AND DNA HELICASE"/>
    <property type="match status" value="1"/>
</dbReference>
<keyword evidence="2" id="KW-0963">Cytoplasm</keyword>
<dbReference type="InterPro" id="IPR012961">
    <property type="entry name" value="Ski2/MTR4_C"/>
</dbReference>
<dbReference type="Pfam" id="PF08148">
    <property type="entry name" value="DSHCT"/>
    <property type="match status" value="1"/>
</dbReference>
<dbReference type="Pfam" id="PF21408">
    <property type="entry name" value="MTR4-like_stalk"/>
    <property type="match status" value="1"/>
</dbReference>
<dbReference type="GO" id="GO:0070478">
    <property type="term" value="P:nuclear-transcribed mRNA catabolic process, 3'-5' exonucleolytic nonsense-mediated decay"/>
    <property type="evidence" value="ECO:0007669"/>
    <property type="project" value="TreeGrafter"/>
</dbReference>
<sequence length="1259" mass="142922">MEGASSYETMARHFDVALDAKRNREEEESQWMDPDRQPYFRQFATPTSSILSAPGLPTQLKELAAKDPQTWAKIELQLQPENLLRECLTLPDLQQCKLLDGEMPMLLPEWDLPPLDFEMSLDRDPFSGRPGEWHEVPTSGFEISSHTSGAMTRDPAGMGEEFVFGSITQMPFTPGGMEDIADQRNRILDLTPEEMEKGREWVRNIKSLPHLPPDIIADATTDEFNFNSDLPSEFDEEIAVNGIGDLMDERELSLVKRLQKLGGATETKGKTQQPLSQEMHQLLEMAEFGDIYRELNPEAFFEGKPRSDTFVKISDVVDPRNVQEWAVKVDISIPIRDFADRMPNMAHKYPFELDTFQKQAVLHLENHESVFVAAHTSAGKTVVAEYAIALSLRAKSRCVYTSPIKALSNQKYRDFKKTFGDVGLLTGDIQIEPNSHCLVMTTEILRSMLYRGSEIVRDLDWVVFDEVHYINDSERGVVWEEILIMLPAQVGIVMLSATVPNAVEFANWIGRIKQRKIYVITTLKRPVPLEHHMYVCVGSKTIDKDLVIVNPKGELQTKNHAEAIEIKKEYEKRNNIRMGLSNTSRLPPKQDKTVWLAFMNYIREKDLMPVIAFVFSRNRCDELGDMICSLDLTTQKEKHTIKAFFHRVVARLNDSDRELPQIRRLEYYLERGVGIHHSGILPILKEAVEMLFQEGVVKILFATETFAMGVNMPARTVVFDSTTKHDGMEFRDLRPGEYIQMSGRAGRRGLDKTGTVIILCKMARVPDITKLNQMILGVPTKLESKFRLTYGMILQLLRVGTISILDMMKRSFSEYSNTSKAPEHEAQLKKLTSGERLTEEVACSICEVDIEGYYRAFKECKKLRRELNSAVFSLESRLLTPGRIVTTWDDIDQALRFGVIVSTPVRQANSDRYFHILEFSALGSADKTAHVKRVACGDLYKVLNAIVKVQGDMVMSEAEKVKTSTKVPKSYRELVEKISAAVVPLMKADPLSPGRDFGMTDFDILDKARDLVTRESILGSEFRCLRCPQFVEHIGKIRRKMELEEEVARLRHLLSNESLRFLPEYQQRLQVLRTLRYVTEDNAITLRARVACEVSTTEYDLLVAECLFNNIFTDREPAEIAALLSGLVFQGKTNVQLLVPPSLQEGIDQMRIVAENIGYQQRVAGMKEATTHLADELNFGLTDVVYQWCMGKSFVEIAASTDVQEGIIVRTMTRLDEVCRDVRAAAKVTGNSRLIAKMELAAKALKRDIAFIGSLYTTD</sequence>
<keyword evidence="4" id="KW-0378">Hydrolase</keyword>
<dbReference type="EMBL" id="MTYJ01000077">
    <property type="protein sequence ID" value="OQV16164.1"/>
    <property type="molecule type" value="Genomic_DNA"/>
</dbReference>
<dbReference type="Proteomes" id="UP000192578">
    <property type="component" value="Unassembled WGS sequence"/>
</dbReference>
<evidence type="ECO:0000256" key="1">
    <source>
        <dbReference type="ARBA" id="ARBA00004496"/>
    </source>
</evidence>
<comment type="catalytic activity">
    <reaction evidence="8">
        <text>ATP + H2O = ADP + phosphate + H(+)</text>
        <dbReference type="Rhea" id="RHEA:13065"/>
        <dbReference type="ChEBI" id="CHEBI:15377"/>
        <dbReference type="ChEBI" id="CHEBI:15378"/>
        <dbReference type="ChEBI" id="CHEBI:30616"/>
        <dbReference type="ChEBI" id="CHEBI:43474"/>
        <dbReference type="ChEBI" id="CHEBI:456216"/>
        <dbReference type="EC" id="3.6.4.13"/>
    </reaction>
</comment>
<evidence type="ECO:0000259" key="10">
    <source>
        <dbReference type="PROSITE" id="PS51192"/>
    </source>
</evidence>
<dbReference type="InterPro" id="IPR001650">
    <property type="entry name" value="Helicase_C-like"/>
</dbReference>
<dbReference type="InterPro" id="IPR025696">
    <property type="entry name" value="Beta-barrel_MTR4"/>
</dbReference>
<name>A0A1W0WLT9_HYPEX</name>
<dbReference type="AlphaFoldDB" id="A0A1W0WLT9"/>
<evidence type="ECO:0000313" key="12">
    <source>
        <dbReference type="EMBL" id="OQV16164.1"/>
    </source>
</evidence>
<feature type="compositionally biased region" description="Polar residues" evidence="9">
    <location>
        <begin position="141"/>
        <end position="150"/>
    </location>
</feature>
<feature type="region of interest" description="Disordered" evidence="9">
    <location>
        <begin position="129"/>
        <end position="150"/>
    </location>
</feature>
<dbReference type="InterPro" id="IPR014001">
    <property type="entry name" value="Helicase_ATP-bd"/>
</dbReference>
<dbReference type="GO" id="GO:0003724">
    <property type="term" value="F:RNA helicase activity"/>
    <property type="evidence" value="ECO:0007669"/>
    <property type="project" value="UniProtKB-EC"/>
</dbReference>
<feature type="domain" description="Helicase ATP-binding" evidence="10">
    <location>
        <begin position="361"/>
        <end position="517"/>
    </location>
</feature>
<dbReference type="Gene3D" id="1.20.1500.20">
    <property type="match status" value="1"/>
</dbReference>
<dbReference type="Gene3D" id="3.40.50.300">
    <property type="entry name" value="P-loop containing nucleotide triphosphate hydrolases"/>
    <property type="match status" value="2"/>
</dbReference>
<keyword evidence="3" id="KW-0547">Nucleotide-binding</keyword>
<dbReference type="SMART" id="SM00490">
    <property type="entry name" value="HELICc"/>
    <property type="match status" value="1"/>
</dbReference>
<dbReference type="InterPro" id="IPR016438">
    <property type="entry name" value="SKI2-like"/>
</dbReference>
<comment type="subcellular location">
    <subcellularLocation>
        <location evidence="1">Cytoplasm</location>
    </subcellularLocation>
</comment>
<evidence type="ECO:0000256" key="8">
    <source>
        <dbReference type="ARBA" id="ARBA00047984"/>
    </source>
</evidence>
<evidence type="ECO:0000256" key="3">
    <source>
        <dbReference type="ARBA" id="ARBA00022741"/>
    </source>
</evidence>
<dbReference type="Pfam" id="PF13234">
    <property type="entry name" value="MTR4_beta-barrel"/>
    <property type="match status" value="1"/>
</dbReference>
<dbReference type="InterPro" id="IPR040801">
    <property type="entry name" value="Ski2_N"/>
</dbReference>
<dbReference type="GO" id="GO:0055087">
    <property type="term" value="C:Ski complex"/>
    <property type="evidence" value="ECO:0007669"/>
    <property type="project" value="TreeGrafter"/>
</dbReference>